<accession>A0A9W6VB82</accession>
<evidence type="ECO:0000259" key="3">
    <source>
        <dbReference type="PROSITE" id="PS51186"/>
    </source>
</evidence>
<dbReference type="RefSeq" id="WP_285612016.1">
    <property type="nucleotide sequence ID" value="NZ_BSSD01000007.1"/>
</dbReference>
<proteinExistence type="predicted"/>
<protein>
    <recommendedName>
        <fullName evidence="3">N-acetyltransferase domain-containing protein</fullName>
    </recommendedName>
</protein>
<feature type="domain" description="N-acetyltransferase" evidence="3">
    <location>
        <begin position="1"/>
        <end position="148"/>
    </location>
</feature>
<dbReference type="GO" id="GO:0016747">
    <property type="term" value="F:acyltransferase activity, transferring groups other than amino-acyl groups"/>
    <property type="evidence" value="ECO:0007669"/>
    <property type="project" value="InterPro"/>
</dbReference>
<organism evidence="4 5">
    <name type="scientific">Actinokineospora globicatena</name>
    <dbReference type="NCBI Taxonomy" id="103729"/>
    <lineage>
        <taxon>Bacteria</taxon>
        <taxon>Bacillati</taxon>
        <taxon>Actinomycetota</taxon>
        <taxon>Actinomycetes</taxon>
        <taxon>Pseudonocardiales</taxon>
        <taxon>Pseudonocardiaceae</taxon>
        <taxon>Actinokineospora</taxon>
    </lineage>
</organism>
<sequence length="148" mass="16550">MIIRLATDADIASVAALRLRAAEEDAAEPITDPGYAEEFTRWWHAERSHREFWIAETDRPIGFCCLVRVTRMPKAGQPAGAWGYLSNFFVLPEHRDAGVGAALMAALLKHAEEHGYPRVVLTPTKRAIPFYERAGFSPAESMLLRPTE</sequence>
<keyword evidence="2" id="KW-0012">Acyltransferase</keyword>
<evidence type="ECO:0000313" key="4">
    <source>
        <dbReference type="EMBL" id="GLW93724.1"/>
    </source>
</evidence>
<name>A0A9W6VB82_9PSEU</name>
<dbReference type="EMBL" id="BSSD01000007">
    <property type="protein sequence ID" value="GLW93724.1"/>
    <property type="molecule type" value="Genomic_DNA"/>
</dbReference>
<evidence type="ECO:0000256" key="2">
    <source>
        <dbReference type="ARBA" id="ARBA00023315"/>
    </source>
</evidence>
<evidence type="ECO:0000313" key="5">
    <source>
        <dbReference type="Proteomes" id="UP001165042"/>
    </source>
</evidence>
<dbReference type="AlphaFoldDB" id="A0A9W6VB82"/>
<evidence type="ECO:0000256" key="1">
    <source>
        <dbReference type="ARBA" id="ARBA00022679"/>
    </source>
</evidence>
<dbReference type="PROSITE" id="PS51186">
    <property type="entry name" value="GNAT"/>
    <property type="match status" value="1"/>
</dbReference>
<dbReference type="InterPro" id="IPR016181">
    <property type="entry name" value="Acyl_CoA_acyltransferase"/>
</dbReference>
<dbReference type="CDD" id="cd04301">
    <property type="entry name" value="NAT_SF"/>
    <property type="match status" value="1"/>
</dbReference>
<reference evidence="4" key="1">
    <citation type="submission" date="2023-02" db="EMBL/GenBank/DDBJ databases">
        <title>Actinokineospora globicatena NBRC 15670.</title>
        <authorList>
            <person name="Ichikawa N."/>
            <person name="Sato H."/>
            <person name="Tonouchi N."/>
        </authorList>
    </citation>
    <scope>NUCLEOTIDE SEQUENCE</scope>
    <source>
        <strain evidence="4">NBRC 15670</strain>
    </source>
</reference>
<dbReference type="SUPFAM" id="SSF55729">
    <property type="entry name" value="Acyl-CoA N-acyltransferases (Nat)"/>
    <property type="match status" value="1"/>
</dbReference>
<dbReference type="InterPro" id="IPR000182">
    <property type="entry name" value="GNAT_dom"/>
</dbReference>
<comment type="caution">
    <text evidence="4">The sequence shown here is derived from an EMBL/GenBank/DDBJ whole genome shotgun (WGS) entry which is preliminary data.</text>
</comment>
<dbReference type="Proteomes" id="UP001165042">
    <property type="component" value="Unassembled WGS sequence"/>
</dbReference>
<dbReference type="Pfam" id="PF00583">
    <property type="entry name" value="Acetyltransf_1"/>
    <property type="match status" value="1"/>
</dbReference>
<dbReference type="Gene3D" id="3.40.630.30">
    <property type="match status" value="1"/>
</dbReference>
<keyword evidence="5" id="KW-1185">Reference proteome</keyword>
<gene>
    <name evidence="4" type="ORF">Aglo03_45400</name>
</gene>
<keyword evidence="1" id="KW-0808">Transferase</keyword>
<dbReference type="InterPro" id="IPR050832">
    <property type="entry name" value="Bact_Acetyltransf"/>
</dbReference>
<dbReference type="PANTHER" id="PTHR43877">
    <property type="entry name" value="AMINOALKYLPHOSPHONATE N-ACETYLTRANSFERASE-RELATED-RELATED"/>
    <property type="match status" value="1"/>
</dbReference>